<dbReference type="Proteomes" id="UP000499080">
    <property type="component" value="Unassembled WGS sequence"/>
</dbReference>
<accession>A0A4Y2U525</accession>
<name>A0A4Y2U525_ARAVE</name>
<gene>
    <name evidence="1" type="ORF">AVEN_199740_1</name>
</gene>
<reference evidence="1 2" key="1">
    <citation type="journal article" date="2019" name="Sci. Rep.">
        <title>Orb-weaving spider Araneus ventricosus genome elucidates the spidroin gene catalogue.</title>
        <authorList>
            <person name="Kono N."/>
            <person name="Nakamura H."/>
            <person name="Ohtoshi R."/>
            <person name="Moran D.A.P."/>
            <person name="Shinohara A."/>
            <person name="Yoshida Y."/>
            <person name="Fujiwara M."/>
            <person name="Mori M."/>
            <person name="Tomita M."/>
            <person name="Arakawa K."/>
        </authorList>
    </citation>
    <scope>NUCLEOTIDE SEQUENCE [LARGE SCALE GENOMIC DNA]</scope>
</reference>
<sequence>MVSVIVFKSQNKLNLPCIYPVTSNDAFRSSIGHCESPHNQLPLQAALRRPHFTGYDPNRHYDDHQRTYIALLLHPLRAGEHLTYPSASSRNLRHWIM</sequence>
<evidence type="ECO:0000313" key="1">
    <source>
        <dbReference type="EMBL" id="GBO08075.1"/>
    </source>
</evidence>
<dbReference type="EMBL" id="BGPR01033947">
    <property type="protein sequence ID" value="GBO08075.1"/>
    <property type="molecule type" value="Genomic_DNA"/>
</dbReference>
<evidence type="ECO:0000313" key="2">
    <source>
        <dbReference type="Proteomes" id="UP000499080"/>
    </source>
</evidence>
<comment type="caution">
    <text evidence="1">The sequence shown here is derived from an EMBL/GenBank/DDBJ whole genome shotgun (WGS) entry which is preliminary data.</text>
</comment>
<proteinExistence type="predicted"/>
<dbReference type="AlphaFoldDB" id="A0A4Y2U525"/>
<organism evidence="1 2">
    <name type="scientific">Araneus ventricosus</name>
    <name type="common">Orbweaver spider</name>
    <name type="synonym">Epeira ventricosa</name>
    <dbReference type="NCBI Taxonomy" id="182803"/>
    <lineage>
        <taxon>Eukaryota</taxon>
        <taxon>Metazoa</taxon>
        <taxon>Ecdysozoa</taxon>
        <taxon>Arthropoda</taxon>
        <taxon>Chelicerata</taxon>
        <taxon>Arachnida</taxon>
        <taxon>Araneae</taxon>
        <taxon>Araneomorphae</taxon>
        <taxon>Entelegynae</taxon>
        <taxon>Araneoidea</taxon>
        <taxon>Araneidae</taxon>
        <taxon>Araneus</taxon>
    </lineage>
</organism>
<keyword evidence="2" id="KW-1185">Reference proteome</keyword>
<protein>
    <submittedName>
        <fullName evidence="1">Uncharacterized protein</fullName>
    </submittedName>
</protein>